<evidence type="ECO:0000256" key="3">
    <source>
        <dbReference type="ARBA" id="ARBA00016219"/>
    </source>
</evidence>
<evidence type="ECO:0000259" key="7">
    <source>
        <dbReference type="Pfam" id="PF01232"/>
    </source>
</evidence>
<dbReference type="PANTHER" id="PTHR30524">
    <property type="entry name" value="MANNITOL-1-PHOSPHATE 5-DEHYDROGENASE"/>
    <property type="match status" value="1"/>
</dbReference>
<dbReference type="PANTHER" id="PTHR30524:SF0">
    <property type="entry name" value="ALTRONATE OXIDOREDUCTASE-RELATED"/>
    <property type="match status" value="1"/>
</dbReference>
<evidence type="ECO:0000256" key="4">
    <source>
        <dbReference type="ARBA" id="ARBA00023002"/>
    </source>
</evidence>
<comment type="catalytic activity">
    <reaction evidence="6">
        <text>D-mannitol 1-phosphate + NAD(+) = beta-D-fructose 6-phosphate + NADH + H(+)</text>
        <dbReference type="Rhea" id="RHEA:19661"/>
        <dbReference type="ChEBI" id="CHEBI:15378"/>
        <dbReference type="ChEBI" id="CHEBI:57540"/>
        <dbReference type="ChEBI" id="CHEBI:57634"/>
        <dbReference type="ChEBI" id="CHEBI:57945"/>
        <dbReference type="ChEBI" id="CHEBI:61381"/>
        <dbReference type="EC" id="1.1.1.17"/>
    </reaction>
</comment>
<dbReference type="GO" id="GO:0019592">
    <property type="term" value="P:mannitol catabolic process"/>
    <property type="evidence" value="ECO:0007669"/>
    <property type="project" value="TreeGrafter"/>
</dbReference>
<proteinExistence type="inferred from homology"/>
<dbReference type="PRINTS" id="PR00084">
    <property type="entry name" value="MTLDHDRGNASE"/>
</dbReference>
<dbReference type="InterPro" id="IPR036291">
    <property type="entry name" value="NAD(P)-bd_dom_sf"/>
</dbReference>
<dbReference type="InterPro" id="IPR023027">
    <property type="entry name" value="Mannitol_DH_CS"/>
</dbReference>
<dbReference type="InterPro" id="IPR000669">
    <property type="entry name" value="Mannitol_DH"/>
</dbReference>
<dbReference type="GO" id="GO:0005829">
    <property type="term" value="C:cytosol"/>
    <property type="evidence" value="ECO:0007669"/>
    <property type="project" value="TreeGrafter"/>
</dbReference>
<dbReference type="EMBL" id="MEYS01000002">
    <property type="protein sequence ID" value="OGD34155.1"/>
    <property type="molecule type" value="Genomic_DNA"/>
</dbReference>
<dbReference type="InterPro" id="IPR013131">
    <property type="entry name" value="Mannitol_DH_N"/>
</dbReference>
<evidence type="ECO:0000313" key="9">
    <source>
        <dbReference type="EMBL" id="OGD34155.1"/>
    </source>
</evidence>
<dbReference type="Gene3D" id="3.40.50.720">
    <property type="entry name" value="NAD(P)-binding Rossmann-like Domain"/>
    <property type="match status" value="1"/>
</dbReference>
<comment type="caution">
    <text evidence="9">The sequence shown here is derived from an EMBL/GenBank/DDBJ whole genome shotgun (WGS) entry which is preliminary data.</text>
</comment>
<dbReference type="PROSITE" id="PS00974">
    <property type="entry name" value="MANNITOL_DHGENASE"/>
    <property type="match status" value="1"/>
</dbReference>
<evidence type="ECO:0000256" key="5">
    <source>
        <dbReference type="ARBA" id="ARBA00023027"/>
    </source>
</evidence>
<dbReference type="EC" id="1.1.1.17" evidence="2 6"/>
<feature type="domain" description="Mannitol dehydrogenase N-terminal" evidence="7">
    <location>
        <begin position="1"/>
        <end position="203"/>
    </location>
</feature>
<dbReference type="InterPro" id="IPR013328">
    <property type="entry name" value="6PGD_dom2"/>
</dbReference>
<dbReference type="SUPFAM" id="SSF51735">
    <property type="entry name" value="NAD(P)-binding Rossmann-fold domains"/>
    <property type="match status" value="1"/>
</dbReference>
<evidence type="ECO:0000256" key="2">
    <source>
        <dbReference type="ARBA" id="ARBA00012939"/>
    </source>
</evidence>
<dbReference type="InterPro" id="IPR013118">
    <property type="entry name" value="Mannitol_DH_C"/>
</dbReference>
<dbReference type="HAMAP" id="MF_00196">
    <property type="entry name" value="Mannitol_dehydrog"/>
    <property type="match status" value="1"/>
</dbReference>
<evidence type="ECO:0000256" key="1">
    <source>
        <dbReference type="ARBA" id="ARBA00006541"/>
    </source>
</evidence>
<feature type="binding site" evidence="6">
    <location>
        <begin position="3"/>
        <end position="14"/>
    </location>
    <ligand>
        <name>NAD(+)</name>
        <dbReference type="ChEBI" id="CHEBI:57540"/>
    </ligand>
</feature>
<keyword evidence="5 6" id="KW-0520">NAD</keyword>
<sequence length="390" mass="43005">MKALVFGAGNIGRGFLGSLLAKAGFSVTFVDVDKNKVSLMNQQKEYPVFIVSGSGIQEEVVRNISAISFADTEETTRAIVESDIILTAVGKEPLATVALCLAHGLVQRIKQRPRSEVHVVVVACENVQDNTTYLQELLLTHVPKEHQEHIANLISFPNCVVDRIVPNTLPNNGKNAPLAVTVEEYFQLAIDGTALKAAFPAISGVDISQNLDATLEQKLFTLNMAHAVVGYYGHLKGYQFIHEAIDDREIQELLLGALREVALTITTRHTAISIALQQNYAEKVVRRFKNQHLRDEIVRVARQPKRKLGSRDRLVRPALLTWEQGRIPAYLASGITAALHFSYAGDGQAQELVSEVRERGIEHVLEEVSGLPPDSEVARLVKADFLLRAL</sequence>
<dbReference type="Pfam" id="PF08125">
    <property type="entry name" value="Mannitol_dh_C"/>
    <property type="match status" value="1"/>
</dbReference>
<dbReference type="AlphaFoldDB" id="A0A1F5BU64"/>
<dbReference type="InterPro" id="IPR023028">
    <property type="entry name" value="Mannitol_1_phos_5_DH"/>
</dbReference>
<gene>
    <name evidence="6" type="primary">mtlD</name>
    <name evidence="9" type="ORF">A2988_01605</name>
</gene>
<dbReference type="Gene3D" id="1.10.1040.10">
    <property type="entry name" value="N-(1-d-carboxylethyl)-l-norvaline Dehydrogenase, domain 2"/>
    <property type="match status" value="1"/>
</dbReference>
<evidence type="ECO:0000256" key="6">
    <source>
        <dbReference type="HAMAP-Rule" id="MF_00196"/>
    </source>
</evidence>
<dbReference type="Pfam" id="PF01232">
    <property type="entry name" value="Mannitol_dh"/>
    <property type="match status" value="1"/>
</dbReference>
<evidence type="ECO:0000259" key="8">
    <source>
        <dbReference type="Pfam" id="PF08125"/>
    </source>
</evidence>
<keyword evidence="4 6" id="KW-0560">Oxidoreductase</keyword>
<dbReference type="STRING" id="1797298.A2988_01605"/>
<name>A0A1F5BU64_9BACT</name>
<feature type="domain" description="Mannitol dehydrogenase C-terminal" evidence="8">
    <location>
        <begin position="211"/>
        <end position="353"/>
    </location>
</feature>
<dbReference type="Proteomes" id="UP000176650">
    <property type="component" value="Unassembled WGS sequence"/>
</dbReference>
<evidence type="ECO:0000313" key="10">
    <source>
        <dbReference type="Proteomes" id="UP000176650"/>
    </source>
</evidence>
<reference evidence="9 10" key="1">
    <citation type="journal article" date="2016" name="Nat. Commun.">
        <title>Thousands of microbial genomes shed light on interconnected biogeochemical processes in an aquifer system.</title>
        <authorList>
            <person name="Anantharaman K."/>
            <person name="Brown C.T."/>
            <person name="Hug L.A."/>
            <person name="Sharon I."/>
            <person name="Castelle C.J."/>
            <person name="Probst A.J."/>
            <person name="Thomas B.C."/>
            <person name="Singh A."/>
            <person name="Wilkins M.J."/>
            <person name="Karaoz U."/>
            <person name="Brodie E.L."/>
            <person name="Williams K.H."/>
            <person name="Hubbard S.S."/>
            <person name="Banfield J.F."/>
        </authorList>
    </citation>
    <scope>NUCLEOTIDE SEQUENCE [LARGE SCALE GENOMIC DNA]</scope>
</reference>
<dbReference type="InterPro" id="IPR008927">
    <property type="entry name" value="6-PGluconate_DH-like_C_sf"/>
</dbReference>
<protein>
    <recommendedName>
        <fullName evidence="3 6">Mannitol-1-phosphate 5-dehydrogenase</fullName>
        <ecNumber evidence="2 6">1.1.1.17</ecNumber>
    </recommendedName>
</protein>
<dbReference type="SUPFAM" id="SSF48179">
    <property type="entry name" value="6-phosphogluconate dehydrogenase C-terminal domain-like"/>
    <property type="match status" value="1"/>
</dbReference>
<accession>A0A1F5BU64</accession>
<organism evidence="9 10">
    <name type="scientific">Candidatus Azambacteria bacterium RIFCSPLOWO2_01_FULL_46_25</name>
    <dbReference type="NCBI Taxonomy" id="1797298"/>
    <lineage>
        <taxon>Bacteria</taxon>
        <taxon>Candidatus Azamiibacteriota</taxon>
    </lineage>
</organism>
<dbReference type="GO" id="GO:0008926">
    <property type="term" value="F:mannitol-1-phosphate 5-dehydrogenase activity"/>
    <property type="evidence" value="ECO:0007669"/>
    <property type="project" value="UniProtKB-UniRule"/>
</dbReference>
<comment type="similarity">
    <text evidence="1 6">Belongs to the mannitol dehydrogenase family.</text>
</comment>